<accession>A0A6P1NLH9</accession>
<dbReference type="KEGG" id="psey:GU243_06045"/>
<keyword evidence="5" id="KW-1185">Reference proteome</keyword>
<evidence type="ECO:0000256" key="1">
    <source>
        <dbReference type="ARBA" id="ARBA00023125"/>
    </source>
</evidence>
<gene>
    <name evidence="4" type="ORF">GU243_06045</name>
</gene>
<evidence type="ECO:0000256" key="3">
    <source>
        <dbReference type="SAM" id="MobiDB-lite"/>
    </source>
</evidence>
<dbReference type="EMBL" id="CP047898">
    <property type="protein sequence ID" value="QHK19374.1"/>
    <property type="molecule type" value="Genomic_DNA"/>
</dbReference>
<organism evidence="4 5">
    <name type="scientific">Pseudarthrobacter psychrotolerans</name>
    <dbReference type="NCBI Taxonomy" id="2697569"/>
    <lineage>
        <taxon>Bacteria</taxon>
        <taxon>Bacillati</taxon>
        <taxon>Actinomycetota</taxon>
        <taxon>Actinomycetes</taxon>
        <taxon>Micrococcales</taxon>
        <taxon>Micrococcaceae</taxon>
        <taxon>Pseudarthrobacter</taxon>
    </lineage>
</organism>
<dbReference type="PROSITE" id="PS50935">
    <property type="entry name" value="SSB"/>
    <property type="match status" value="1"/>
</dbReference>
<dbReference type="Pfam" id="PF00436">
    <property type="entry name" value="SSB"/>
    <property type="match status" value="1"/>
</dbReference>
<dbReference type="GO" id="GO:0003697">
    <property type="term" value="F:single-stranded DNA binding"/>
    <property type="evidence" value="ECO:0007669"/>
    <property type="project" value="InterPro"/>
</dbReference>
<dbReference type="InterPro" id="IPR000424">
    <property type="entry name" value="Primosome_PriB/ssb"/>
</dbReference>
<keyword evidence="1 2" id="KW-0238">DNA-binding</keyword>
<name>A0A6P1NLH9_9MICC</name>
<feature type="compositionally biased region" description="Low complexity" evidence="3">
    <location>
        <begin position="134"/>
        <end position="146"/>
    </location>
</feature>
<dbReference type="Proteomes" id="UP000464186">
    <property type="component" value="Chromosome"/>
</dbReference>
<evidence type="ECO:0000313" key="5">
    <source>
        <dbReference type="Proteomes" id="UP000464186"/>
    </source>
</evidence>
<protein>
    <submittedName>
        <fullName evidence="4">Single-stranded DNA-binding protein</fullName>
    </submittedName>
</protein>
<dbReference type="SUPFAM" id="SSF50249">
    <property type="entry name" value="Nucleic acid-binding proteins"/>
    <property type="match status" value="1"/>
</dbReference>
<dbReference type="CDD" id="cd04496">
    <property type="entry name" value="SSB_OBF"/>
    <property type="match status" value="1"/>
</dbReference>
<evidence type="ECO:0000256" key="2">
    <source>
        <dbReference type="PROSITE-ProRule" id="PRU00252"/>
    </source>
</evidence>
<feature type="region of interest" description="Disordered" evidence="3">
    <location>
        <begin position="125"/>
        <end position="194"/>
    </location>
</feature>
<evidence type="ECO:0000313" key="4">
    <source>
        <dbReference type="EMBL" id="QHK19374.1"/>
    </source>
</evidence>
<dbReference type="Gene3D" id="2.40.50.140">
    <property type="entry name" value="Nucleic acid-binding proteins"/>
    <property type="match status" value="1"/>
</dbReference>
<dbReference type="InterPro" id="IPR012340">
    <property type="entry name" value="NA-bd_OB-fold"/>
</dbReference>
<feature type="compositionally biased region" description="Acidic residues" evidence="3">
    <location>
        <begin position="147"/>
        <end position="165"/>
    </location>
</feature>
<reference evidence="4 5" key="1">
    <citation type="submission" date="2020-01" db="EMBL/GenBank/DDBJ databases">
        <title>Pseudarthrobacter psychrotolerans sp. nov., isolated from antarctic soil.</title>
        <authorList>
            <person name="Shin Y."/>
            <person name="Park W."/>
        </authorList>
    </citation>
    <scope>NUCLEOTIDE SEQUENCE [LARGE SCALE GENOMIC DNA]</scope>
    <source>
        <strain evidence="4 5">YJ56</strain>
    </source>
</reference>
<dbReference type="AlphaFoldDB" id="A0A6P1NLH9"/>
<sequence>MTDYQTFRGFVATDIKTSTTPGGVGTASFRLGSTARRFDRATSTWVDSHTNWFNVQGYRQLAGNMACSIKKGQCVIVVGRLKLRSWEKEGRVYHSAEIDADSVGHDLKRGSANYIRTSDTGLHLVSDNGGAGQGAATAEGSSIGPADPDDDGGDPEEGEQADDDAAALGVFHEDADGNHIPVDAETGELAGATV</sequence>
<proteinExistence type="predicted"/>